<reference evidence="5" key="1">
    <citation type="submission" date="2016-10" db="EMBL/GenBank/DDBJ databases">
        <authorList>
            <person name="Varghese N."/>
            <person name="Submissions S."/>
        </authorList>
    </citation>
    <scope>NUCLEOTIDE SEQUENCE [LARGE SCALE GENOMIC DNA]</scope>
    <source>
        <strain evidence="5">S6-262</strain>
    </source>
</reference>
<dbReference type="InterPro" id="IPR007492">
    <property type="entry name" value="LytTR_DNA-bd_dom"/>
</dbReference>
<evidence type="ECO:0000256" key="2">
    <source>
        <dbReference type="SAM" id="Phobius"/>
    </source>
</evidence>
<protein>
    <submittedName>
        <fullName evidence="4">Transcriptional regulator, LytTR family</fullName>
    </submittedName>
</protein>
<keyword evidence="2" id="KW-0812">Transmembrane</keyword>
<dbReference type="RefSeq" id="WP_093666935.1">
    <property type="nucleotide sequence ID" value="NZ_FOCF01000011.1"/>
</dbReference>
<feature type="transmembrane region" description="Helical" evidence="2">
    <location>
        <begin position="108"/>
        <end position="127"/>
    </location>
</feature>
<dbReference type="STRING" id="1166340.SAMN05192583_3432"/>
<feature type="transmembrane region" description="Helical" evidence="2">
    <location>
        <begin position="74"/>
        <end position="96"/>
    </location>
</feature>
<dbReference type="OrthoDB" id="7028951at2"/>
<feature type="domain" description="HTH LytTR-type" evidence="3">
    <location>
        <begin position="183"/>
        <end position="272"/>
    </location>
</feature>
<keyword evidence="2" id="KW-0472">Membrane</keyword>
<dbReference type="SMART" id="SM00850">
    <property type="entry name" value="LytTR"/>
    <property type="match status" value="1"/>
</dbReference>
<name>A0A1H8IYT0_9SPHN</name>
<dbReference type="EMBL" id="FOCF01000011">
    <property type="protein sequence ID" value="SEN73325.1"/>
    <property type="molecule type" value="Genomic_DNA"/>
</dbReference>
<accession>A0A1H8IYT0</accession>
<dbReference type="GO" id="GO:0003677">
    <property type="term" value="F:DNA binding"/>
    <property type="evidence" value="ECO:0007669"/>
    <property type="project" value="InterPro"/>
</dbReference>
<evidence type="ECO:0000259" key="3">
    <source>
        <dbReference type="PROSITE" id="PS50930"/>
    </source>
</evidence>
<dbReference type="PROSITE" id="PS50930">
    <property type="entry name" value="HTH_LYTTR"/>
    <property type="match status" value="1"/>
</dbReference>
<sequence length="278" mass="29681">MTIGRKVTTELAVLAAGILLLAVLGPFGTYTAPLPSRLLQWGTFLLGGYVFFRPVLAAGRALARQSGLPQPMAVAAACLFGALPTTLLVALVFVGYRWRSITVADLAATYVQVLIVGVTVTLVQALVERGRGLPGDTPHAGVEDLSPPTPADCPPMPHPITAPNQPPVPSAAILDLLPPHLGRDLICLENEDHYVRAHTPLGSALILMRMRDAAQQLGEEDGSRVHRSWWVARRAVVGSVRHDRNVRLLLVDGREVPVARANVADLRARGWLDGAGPA</sequence>
<feature type="compositionally biased region" description="Pro residues" evidence="1">
    <location>
        <begin position="147"/>
        <end position="163"/>
    </location>
</feature>
<feature type="region of interest" description="Disordered" evidence="1">
    <location>
        <begin position="134"/>
        <end position="163"/>
    </location>
</feature>
<dbReference type="Proteomes" id="UP000199206">
    <property type="component" value="Unassembled WGS sequence"/>
</dbReference>
<evidence type="ECO:0000313" key="4">
    <source>
        <dbReference type="EMBL" id="SEN73325.1"/>
    </source>
</evidence>
<dbReference type="AlphaFoldDB" id="A0A1H8IYT0"/>
<evidence type="ECO:0000256" key="1">
    <source>
        <dbReference type="SAM" id="MobiDB-lite"/>
    </source>
</evidence>
<dbReference type="Gene3D" id="2.40.50.1020">
    <property type="entry name" value="LytTr DNA-binding domain"/>
    <property type="match status" value="1"/>
</dbReference>
<proteinExistence type="predicted"/>
<dbReference type="Pfam" id="PF04397">
    <property type="entry name" value="LytTR"/>
    <property type="match status" value="1"/>
</dbReference>
<evidence type="ECO:0000313" key="5">
    <source>
        <dbReference type="Proteomes" id="UP000199206"/>
    </source>
</evidence>
<gene>
    <name evidence="4" type="ORF">SAMN05192583_3432</name>
</gene>
<organism evidence="4 5">
    <name type="scientific">Sphingomonas gellani</name>
    <dbReference type="NCBI Taxonomy" id="1166340"/>
    <lineage>
        <taxon>Bacteria</taxon>
        <taxon>Pseudomonadati</taxon>
        <taxon>Pseudomonadota</taxon>
        <taxon>Alphaproteobacteria</taxon>
        <taxon>Sphingomonadales</taxon>
        <taxon>Sphingomonadaceae</taxon>
        <taxon>Sphingomonas</taxon>
    </lineage>
</organism>
<keyword evidence="5" id="KW-1185">Reference proteome</keyword>
<keyword evidence="2" id="KW-1133">Transmembrane helix</keyword>